<keyword evidence="3" id="KW-1185">Reference proteome</keyword>
<name>A0A369K586_HYPMA</name>
<feature type="compositionally biased region" description="Basic residues" evidence="1">
    <location>
        <begin position="23"/>
        <end position="35"/>
    </location>
</feature>
<gene>
    <name evidence="2" type="ORF">Hypma_002117</name>
</gene>
<accession>A0A369K586</accession>
<dbReference type="EMBL" id="LUEZ02000013">
    <property type="protein sequence ID" value="RDB27825.1"/>
    <property type="molecule type" value="Genomic_DNA"/>
</dbReference>
<evidence type="ECO:0000313" key="2">
    <source>
        <dbReference type="EMBL" id="RDB27825.1"/>
    </source>
</evidence>
<feature type="region of interest" description="Disordered" evidence="1">
    <location>
        <begin position="23"/>
        <end position="128"/>
    </location>
</feature>
<organism evidence="2 3">
    <name type="scientific">Hypsizygus marmoreus</name>
    <name type="common">White beech mushroom</name>
    <name type="synonym">Agaricus marmoreus</name>
    <dbReference type="NCBI Taxonomy" id="39966"/>
    <lineage>
        <taxon>Eukaryota</taxon>
        <taxon>Fungi</taxon>
        <taxon>Dikarya</taxon>
        <taxon>Basidiomycota</taxon>
        <taxon>Agaricomycotina</taxon>
        <taxon>Agaricomycetes</taxon>
        <taxon>Agaricomycetidae</taxon>
        <taxon>Agaricales</taxon>
        <taxon>Tricholomatineae</taxon>
        <taxon>Lyophyllaceae</taxon>
        <taxon>Hypsizygus</taxon>
    </lineage>
</organism>
<evidence type="ECO:0000313" key="3">
    <source>
        <dbReference type="Proteomes" id="UP000076154"/>
    </source>
</evidence>
<dbReference type="AlphaFoldDB" id="A0A369K586"/>
<dbReference type="InParanoid" id="A0A369K586"/>
<sequence length="197" mass="21128">MGSLVIFILTIQERTLRRGRPRKNLTKKKAGRVRYGRQAIQEDSEEETDVQANDAEASNSAVAEASNSVVVSNDAETGESPPNILPADIDDGSDASQSGSELDDEATEITSRQPKVSMKGTSGKGKMKANVQLPQPEADVIAPKPRLLLAPVPERQRSGGGSVAGQGISNVPSLQSPPLKRKFLVCIWFLIMPLPLD</sequence>
<dbReference type="Proteomes" id="UP000076154">
    <property type="component" value="Unassembled WGS sequence"/>
</dbReference>
<evidence type="ECO:0000256" key="1">
    <source>
        <dbReference type="SAM" id="MobiDB-lite"/>
    </source>
</evidence>
<proteinExistence type="predicted"/>
<comment type="caution">
    <text evidence="2">The sequence shown here is derived from an EMBL/GenBank/DDBJ whole genome shotgun (WGS) entry which is preliminary data.</text>
</comment>
<reference evidence="2" key="1">
    <citation type="submission" date="2018-04" db="EMBL/GenBank/DDBJ databases">
        <title>Whole genome sequencing of Hypsizygus marmoreus.</title>
        <authorList>
            <person name="Choi I.-G."/>
            <person name="Min B."/>
            <person name="Kim J.-G."/>
            <person name="Kim S."/>
            <person name="Oh Y.-L."/>
            <person name="Kong W.-S."/>
            <person name="Park H."/>
            <person name="Jeong J."/>
            <person name="Song E.-S."/>
        </authorList>
    </citation>
    <scope>NUCLEOTIDE SEQUENCE [LARGE SCALE GENOMIC DNA]</scope>
    <source>
        <strain evidence="2">51987-8</strain>
    </source>
</reference>
<feature type="compositionally biased region" description="Low complexity" evidence="1">
    <location>
        <begin position="52"/>
        <end position="75"/>
    </location>
</feature>
<protein>
    <submittedName>
        <fullName evidence="2">Uncharacterized protein</fullName>
    </submittedName>
</protein>